<dbReference type="OrthoDB" id="9978265at2759"/>
<organism evidence="12">
    <name type="scientific">Gongylonema pulchrum</name>
    <dbReference type="NCBI Taxonomy" id="637853"/>
    <lineage>
        <taxon>Eukaryota</taxon>
        <taxon>Metazoa</taxon>
        <taxon>Ecdysozoa</taxon>
        <taxon>Nematoda</taxon>
        <taxon>Chromadorea</taxon>
        <taxon>Rhabditida</taxon>
        <taxon>Spirurina</taxon>
        <taxon>Spiruromorpha</taxon>
        <taxon>Spiruroidea</taxon>
        <taxon>Gongylonematidae</taxon>
        <taxon>Gongylonema</taxon>
    </lineage>
</organism>
<dbReference type="Proteomes" id="UP000271098">
    <property type="component" value="Unassembled WGS sequence"/>
</dbReference>
<name>A0A183E365_9BILA</name>
<dbReference type="GO" id="GO:0000122">
    <property type="term" value="P:negative regulation of transcription by RNA polymerase II"/>
    <property type="evidence" value="ECO:0007669"/>
    <property type="project" value="UniProtKB-ARBA"/>
</dbReference>
<dbReference type="GO" id="GO:0000978">
    <property type="term" value="F:RNA polymerase II cis-regulatory region sequence-specific DNA binding"/>
    <property type="evidence" value="ECO:0007669"/>
    <property type="project" value="TreeGrafter"/>
</dbReference>
<dbReference type="AlphaFoldDB" id="A0A183E365"/>
<keyword evidence="2" id="KW-0479">Metal-binding</keyword>
<dbReference type="GO" id="GO:0001228">
    <property type="term" value="F:DNA-binding transcription activator activity, RNA polymerase II-specific"/>
    <property type="evidence" value="ECO:0007669"/>
    <property type="project" value="TreeGrafter"/>
</dbReference>
<feature type="region of interest" description="Disordered" evidence="8">
    <location>
        <begin position="340"/>
        <end position="392"/>
    </location>
</feature>
<evidence type="ECO:0000256" key="4">
    <source>
        <dbReference type="ARBA" id="ARBA00022771"/>
    </source>
</evidence>
<feature type="region of interest" description="Disordered" evidence="8">
    <location>
        <begin position="282"/>
        <end position="306"/>
    </location>
</feature>
<feature type="domain" description="C2H2-type" evidence="9">
    <location>
        <begin position="184"/>
        <end position="211"/>
    </location>
</feature>
<evidence type="ECO:0000256" key="6">
    <source>
        <dbReference type="ARBA" id="ARBA00023242"/>
    </source>
</evidence>
<dbReference type="FunFam" id="3.30.160.60:FF:000135">
    <property type="entry name" value="Zinc finger protein 358"/>
    <property type="match status" value="1"/>
</dbReference>
<comment type="similarity">
    <text evidence="1">Belongs to the krueppel C2H2-type zinc-finger protein family.</text>
</comment>
<evidence type="ECO:0000313" key="12">
    <source>
        <dbReference type="WBParaSite" id="GPUH_0001542701-mRNA-1"/>
    </source>
</evidence>
<dbReference type="EMBL" id="UYRT01082393">
    <property type="protein sequence ID" value="VDN25935.1"/>
    <property type="molecule type" value="Genomic_DNA"/>
</dbReference>
<dbReference type="WBParaSite" id="GPUH_0001542701-mRNA-1">
    <property type="protein sequence ID" value="GPUH_0001542701-mRNA-1"/>
    <property type="gene ID" value="GPUH_0001542701"/>
</dbReference>
<dbReference type="SMART" id="SM00355">
    <property type="entry name" value="ZnF_C2H2"/>
    <property type="match status" value="9"/>
</dbReference>
<evidence type="ECO:0000256" key="2">
    <source>
        <dbReference type="ARBA" id="ARBA00022723"/>
    </source>
</evidence>
<reference evidence="10 11" key="2">
    <citation type="submission" date="2018-11" db="EMBL/GenBank/DDBJ databases">
        <authorList>
            <consortium name="Pathogen Informatics"/>
        </authorList>
    </citation>
    <scope>NUCLEOTIDE SEQUENCE [LARGE SCALE GENOMIC DNA]</scope>
</reference>
<keyword evidence="4 7" id="KW-0863">Zinc-finger</keyword>
<feature type="compositionally biased region" description="Polar residues" evidence="8">
    <location>
        <begin position="341"/>
        <end position="374"/>
    </location>
</feature>
<dbReference type="PANTHER" id="PTHR24393">
    <property type="entry name" value="ZINC FINGER PROTEIN"/>
    <property type="match status" value="1"/>
</dbReference>
<protein>
    <submittedName>
        <fullName evidence="12">Homeobox transcription factor sip1</fullName>
    </submittedName>
</protein>
<evidence type="ECO:0000256" key="8">
    <source>
        <dbReference type="SAM" id="MobiDB-lite"/>
    </source>
</evidence>
<dbReference type="GO" id="GO:0008270">
    <property type="term" value="F:zinc ion binding"/>
    <property type="evidence" value="ECO:0007669"/>
    <property type="project" value="UniProtKB-KW"/>
</dbReference>
<feature type="domain" description="C2H2-type" evidence="9">
    <location>
        <begin position="241"/>
        <end position="268"/>
    </location>
</feature>
<dbReference type="PANTHER" id="PTHR24393:SF34">
    <property type="entry name" value="PR_SET DOMAIN 13"/>
    <property type="match status" value="1"/>
</dbReference>
<dbReference type="Pfam" id="PF00096">
    <property type="entry name" value="zf-C2H2"/>
    <property type="match status" value="5"/>
</dbReference>
<evidence type="ECO:0000259" key="9">
    <source>
        <dbReference type="PROSITE" id="PS50157"/>
    </source>
</evidence>
<feature type="domain" description="C2H2-type" evidence="9">
    <location>
        <begin position="211"/>
        <end position="240"/>
    </location>
</feature>
<feature type="domain" description="C2H2-type" evidence="9">
    <location>
        <begin position="269"/>
        <end position="297"/>
    </location>
</feature>
<sequence>VENFAVFQVIFDEEDEVNPHSQPDESDNEAHGETSSAPLEKPFKCDYCSYSSSTSTRVRKHIVRAHTCDISYVCSLCVYESNWNRDYYAHMRTHFAGPPFHCDICEHETDCIRSLLSHRLTHSDERPFKCTLCEYKCRSRNNLIVHIRNHTGERPFHCSECGRTFTMKSTLDQHLAAHSETRPYKCHHCDFSTKYQSHLISHRRIHSGDVFHCHYDECSYSSPKKSQLAAHLRTHLAVRAHHCKTCNRSFIEKSHLVRHERIHLEDKPFKCDNCDYSSSRRDKLKEHIQKHHSSMSSGKQHRRRYRRAKQLAQLVAAQAKQVQPNLECIFRPIPASELVDKSSSSLNGPVPTGTSQLNSQNAPDFSSSDISQLRNENHRAPAGEHVSGTQQTHPHSLMDFSSLLTSNSLNPGRPSSAVVPATTAMPVSPAMSLNFHIGNVYFIFD</sequence>
<keyword evidence="5" id="KW-0862">Zinc</keyword>
<proteinExistence type="inferred from homology"/>
<keyword evidence="11" id="KW-1185">Reference proteome</keyword>
<gene>
    <name evidence="10" type="ORF">GPUH_LOCUS15406</name>
</gene>
<evidence type="ECO:0000256" key="3">
    <source>
        <dbReference type="ARBA" id="ARBA00022737"/>
    </source>
</evidence>
<evidence type="ECO:0000313" key="11">
    <source>
        <dbReference type="Proteomes" id="UP000271098"/>
    </source>
</evidence>
<dbReference type="InterPro" id="IPR036236">
    <property type="entry name" value="Znf_C2H2_sf"/>
</dbReference>
<keyword evidence="6" id="KW-0539">Nucleus</keyword>
<dbReference type="GO" id="GO:0005634">
    <property type="term" value="C:nucleus"/>
    <property type="evidence" value="ECO:0007669"/>
    <property type="project" value="TreeGrafter"/>
</dbReference>
<evidence type="ECO:0000313" key="10">
    <source>
        <dbReference type="EMBL" id="VDN25935.1"/>
    </source>
</evidence>
<dbReference type="FunFam" id="3.30.160.60:FF:001967">
    <property type="entry name" value="Ras-responsive element-binding protein"/>
    <property type="match status" value="1"/>
</dbReference>
<evidence type="ECO:0000256" key="7">
    <source>
        <dbReference type="PROSITE-ProRule" id="PRU00042"/>
    </source>
</evidence>
<feature type="compositionally biased region" description="Basic residues" evidence="8">
    <location>
        <begin position="288"/>
        <end position="306"/>
    </location>
</feature>
<dbReference type="PROSITE" id="PS00028">
    <property type="entry name" value="ZINC_FINGER_C2H2_1"/>
    <property type="match status" value="3"/>
</dbReference>
<keyword evidence="3" id="KW-0677">Repeat</keyword>
<feature type="domain" description="C2H2-type" evidence="9">
    <location>
        <begin position="128"/>
        <end position="155"/>
    </location>
</feature>
<dbReference type="Gene3D" id="3.30.160.60">
    <property type="entry name" value="Classic Zinc Finger"/>
    <property type="match status" value="7"/>
</dbReference>
<feature type="region of interest" description="Disordered" evidence="8">
    <location>
        <begin position="16"/>
        <end position="37"/>
    </location>
</feature>
<dbReference type="FunFam" id="3.30.160.60:FF:000446">
    <property type="entry name" value="Zinc finger protein"/>
    <property type="match status" value="1"/>
</dbReference>
<accession>A0A183E365</accession>
<dbReference type="SUPFAM" id="SSF57667">
    <property type="entry name" value="beta-beta-alpha zinc fingers"/>
    <property type="match status" value="5"/>
</dbReference>
<dbReference type="FunFam" id="3.30.160.60:FF:002780">
    <property type="entry name" value="Protein CBR-EOR-1"/>
    <property type="match status" value="1"/>
</dbReference>
<dbReference type="InterPro" id="IPR013087">
    <property type="entry name" value="Znf_C2H2_type"/>
</dbReference>
<dbReference type="PROSITE" id="PS50157">
    <property type="entry name" value="ZINC_FINGER_C2H2_2"/>
    <property type="match status" value="7"/>
</dbReference>
<reference evidence="12" key="1">
    <citation type="submission" date="2016-06" db="UniProtKB">
        <authorList>
            <consortium name="WormBaseParasite"/>
        </authorList>
    </citation>
    <scope>IDENTIFICATION</scope>
</reference>
<feature type="domain" description="C2H2-type" evidence="9">
    <location>
        <begin position="100"/>
        <end position="127"/>
    </location>
</feature>
<feature type="domain" description="C2H2-type" evidence="9">
    <location>
        <begin position="156"/>
        <end position="183"/>
    </location>
</feature>
<evidence type="ECO:0000256" key="1">
    <source>
        <dbReference type="ARBA" id="ARBA00006991"/>
    </source>
</evidence>
<evidence type="ECO:0000256" key="5">
    <source>
        <dbReference type="ARBA" id="ARBA00022833"/>
    </source>
</evidence>